<dbReference type="AlphaFoldDB" id="A0A921DR84"/>
<name>A0A921DR84_9BACT</name>
<reference evidence="1" key="1">
    <citation type="journal article" date="2021" name="PeerJ">
        <title>Extensive microbial diversity within the chicken gut microbiome revealed by metagenomics and culture.</title>
        <authorList>
            <person name="Gilroy R."/>
            <person name="Ravi A."/>
            <person name="Getino M."/>
            <person name="Pursley I."/>
            <person name="Horton D.L."/>
            <person name="Alikhan N.F."/>
            <person name="Baker D."/>
            <person name="Gharbi K."/>
            <person name="Hall N."/>
            <person name="Watson M."/>
            <person name="Adriaenssens E.M."/>
            <person name="Foster-Nyarko E."/>
            <person name="Jarju S."/>
            <person name="Secka A."/>
            <person name="Antonio M."/>
            <person name="Oren A."/>
            <person name="Chaudhuri R.R."/>
            <person name="La Ragione R."/>
            <person name="Hildebrand F."/>
            <person name="Pallen M.J."/>
        </authorList>
    </citation>
    <scope>NUCLEOTIDE SEQUENCE</scope>
    <source>
        <strain evidence="1">ChiGjej2B2-19336</strain>
    </source>
</reference>
<reference evidence="1" key="2">
    <citation type="submission" date="2021-09" db="EMBL/GenBank/DDBJ databases">
        <authorList>
            <person name="Gilroy R."/>
        </authorList>
    </citation>
    <scope>NUCLEOTIDE SEQUENCE</scope>
    <source>
        <strain evidence="1">ChiGjej2B2-19336</strain>
    </source>
</reference>
<evidence type="ECO:0000313" key="1">
    <source>
        <dbReference type="EMBL" id="HJD97384.1"/>
    </source>
</evidence>
<accession>A0A921DR84</accession>
<comment type="caution">
    <text evidence="1">The sequence shown here is derived from an EMBL/GenBank/DDBJ whole genome shotgun (WGS) entry which is preliminary data.</text>
</comment>
<dbReference type="RefSeq" id="WP_304122439.1">
    <property type="nucleotide sequence ID" value="NZ_DYZA01000143.1"/>
</dbReference>
<protein>
    <submittedName>
        <fullName evidence="1">PD-(D/E)XK nuclease family protein</fullName>
    </submittedName>
</protein>
<proteinExistence type="predicted"/>
<gene>
    <name evidence="1" type="ORF">K8W16_07040</name>
</gene>
<dbReference type="Proteomes" id="UP000698963">
    <property type="component" value="Unassembled WGS sequence"/>
</dbReference>
<dbReference type="EMBL" id="DYZA01000143">
    <property type="protein sequence ID" value="HJD97384.1"/>
    <property type="molecule type" value="Genomic_DNA"/>
</dbReference>
<evidence type="ECO:0000313" key="2">
    <source>
        <dbReference type="Proteomes" id="UP000698963"/>
    </source>
</evidence>
<organism evidence="1 2">
    <name type="scientific">Mailhella massiliensis</name>
    <dbReference type="NCBI Taxonomy" id="1903261"/>
    <lineage>
        <taxon>Bacteria</taxon>
        <taxon>Pseudomonadati</taxon>
        <taxon>Thermodesulfobacteriota</taxon>
        <taxon>Desulfovibrionia</taxon>
        <taxon>Desulfovibrionales</taxon>
        <taxon>Desulfovibrionaceae</taxon>
        <taxon>Mailhella</taxon>
    </lineage>
</organism>
<sequence length="91" mass="10248">MAITILPFRPQQKGTVMDRCIENFAQDTDVINYSQKNNIFDFTSLNELGTSQLIAWLLDPQESHTLGNAFLKAFIRQVNQALKNNAFLGSA</sequence>
<feature type="non-terminal residue" evidence="1">
    <location>
        <position position="91"/>
    </location>
</feature>
<dbReference type="InterPro" id="IPR029470">
    <property type="entry name" value="PDDEXK_4"/>
</dbReference>
<dbReference type="Pfam" id="PF14281">
    <property type="entry name" value="PDDEXK_4"/>
    <property type="match status" value="1"/>
</dbReference>